<feature type="domain" description="DNA methylase adenine-specific" evidence="8">
    <location>
        <begin position="312"/>
        <end position="595"/>
    </location>
</feature>
<dbReference type="InterPro" id="IPR029063">
    <property type="entry name" value="SAM-dependent_MTases_sf"/>
</dbReference>
<dbReference type="Gene3D" id="3.40.50.150">
    <property type="entry name" value="Vaccinia Virus protein VP39"/>
    <property type="match status" value="1"/>
</dbReference>
<evidence type="ECO:0000256" key="5">
    <source>
        <dbReference type="ARBA" id="ARBA00022691"/>
    </source>
</evidence>
<protein>
    <recommendedName>
        <fullName evidence="2">site-specific DNA-methyltransferase (adenine-specific)</fullName>
        <ecNumber evidence="2">2.1.1.72</ecNumber>
    </recommendedName>
</protein>
<dbReference type="PANTHER" id="PTHR42933:SF3">
    <property type="entry name" value="TYPE I RESTRICTION ENZYME MJAVIII METHYLASE SUBUNIT"/>
    <property type="match status" value="1"/>
</dbReference>
<evidence type="ECO:0000313" key="9">
    <source>
        <dbReference type="EMBL" id="TXJ20425.1"/>
    </source>
</evidence>
<evidence type="ECO:0000256" key="7">
    <source>
        <dbReference type="ARBA" id="ARBA00047942"/>
    </source>
</evidence>
<dbReference type="InterPro" id="IPR051537">
    <property type="entry name" value="DNA_Adenine_Mtase"/>
</dbReference>
<dbReference type="GO" id="GO:0009307">
    <property type="term" value="P:DNA restriction-modification system"/>
    <property type="evidence" value="ECO:0007669"/>
    <property type="project" value="UniProtKB-KW"/>
</dbReference>
<comment type="similarity">
    <text evidence="1">Belongs to the N(4)/N(6)-methyltransferase family.</text>
</comment>
<evidence type="ECO:0000259" key="8">
    <source>
        <dbReference type="Pfam" id="PF02384"/>
    </source>
</evidence>
<accession>A0A5C8D4V0</accession>
<keyword evidence="3 9" id="KW-0489">Methyltransferase</keyword>
<keyword evidence="6" id="KW-0680">Restriction system</keyword>
<dbReference type="Proteomes" id="UP000324638">
    <property type="component" value="Unassembled WGS sequence"/>
</dbReference>
<dbReference type="SUPFAM" id="SSF53335">
    <property type="entry name" value="S-adenosyl-L-methionine-dependent methyltransferases"/>
    <property type="match status" value="1"/>
</dbReference>
<keyword evidence="5" id="KW-0949">S-adenosyl-L-methionine</keyword>
<dbReference type="Pfam" id="PF02384">
    <property type="entry name" value="N6_Mtase"/>
    <property type="match status" value="1"/>
</dbReference>
<evidence type="ECO:0000256" key="6">
    <source>
        <dbReference type="ARBA" id="ARBA00022747"/>
    </source>
</evidence>
<dbReference type="GO" id="GO:0003677">
    <property type="term" value="F:DNA binding"/>
    <property type="evidence" value="ECO:0007669"/>
    <property type="project" value="InterPro"/>
</dbReference>
<dbReference type="PRINTS" id="PR00507">
    <property type="entry name" value="N12N6MTFRASE"/>
</dbReference>
<dbReference type="AlphaFoldDB" id="A0A5C8D4V0"/>
<reference evidence="9 10" key="1">
    <citation type="journal article" date="1992" name="Lakartidningen">
        <title>[Penicillin V and not amoxicillin is the first choice preparation in acute otitis].</title>
        <authorList>
            <person name="Kamme C."/>
            <person name="Lundgren K."/>
            <person name="Prellner K."/>
        </authorList>
    </citation>
    <scope>NUCLEOTIDE SEQUENCE [LARGE SCALE GENOMIC DNA]</scope>
    <source>
        <strain evidence="9 10">513A</strain>
    </source>
</reference>
<dbReference type="EC" id="2.1.1.72" evidence="2"/>
<evidence type="ECO:0000256" key="2">
    <source>
        <dbReference type="ARBA" id="ARBA00011900"/>
    </source>
</evidence>
<dbReference type="EMBL" id="SAXU01000001">
    <property type="protein sequence ID" value="TXJ20425.1"/>
    <property type="molecule type" value="Genomic_DNA"/>
</dbReference>
<gene>
    <name evidence="9" type="ORF">EPJ79_04580</name>
</gene>
<comment type="caution">
    <text evidence="9">The sequence shown here is derived from an EMBL/GenBank/DDBJ whole genome shotgun (WGS) entry which is preliminary data.</text>
</comment>
<dbReference type="SUPFAM" id="SSF116734">
    <property type="entry name" value="DNA methylase specificity domain"/>
    <property type="match status" value="1"/>
</dbReference>
<name>A0A5C8D4V0_9SPIR</name>
<dbReference type="GO" id="GO:0032259">
    <property type="term" value="P:methylation"/>
    <property type="evidence" value="ECO:0007669"/>
    <property type="project" value="UniProtKB-KW"/>
</dbReference>
<sequence length="829" mass="94897">MAKKEIKTDFWVYSLLQSANIDATAQGSNIKEVDEALKSASKKGTGESGFPDFTAKVKDFLIVIEDKSDLSKHCKLDSNSCIDLDNIKSITDYAVNGAIHYAKHLAKNTSFKKIIAIGVSGDEKHHKISPYFINERGILDKKLNDLETFTLLNEDNIESYYSQEILNITPKEETTDEEVKQDAEYLHECLRNYGAIKDADKPLIVSGILLALDEMKENKLNIDYLNNDGATTDGQKLWELIEKNLKRARLSPETKRDKVLSQFSVIKDTKKINELCEISDKNGIKINSTPLRYYAEFVKNKIYDNIKSIKNSEDYLGRFYSEFMRFSGGDAQSLGIVLTPRHITDLFCELADLKPNDIILDPCCGTGGFLVSAMNNMISKTNDIMQKNNIRQNQLFGFELQPFMFAVATTNMVLRGDGKSNLNNEDFLKQNPKQLQTDCEATVGFMNPPYSQGKVDKNLTEISFTEHLCNSILKGGKVIVIIPQSAVTGKTKEEKAIKESILKKHTLEGVITLNKNTFYRVGTNPCIAIFTAGIPHDYKNKICKFINFEDDGFEVQKHKGLIKTIHEKDRKEHLLKVWRGETEAETKFCVKTTIEAEDEWLHSFYYFNDEIPKEEDFEKTMADYLTFEFNMITHGKEYFFEEKDKINIINKDLKLSSLKWKEFKLNDLFERIEKGKCQNTNKETKESINGVSFLSATLNNNGVSGFVEPNYLLQKGNCIMFVNQGDGGAGYSVYKKEDFISTTSNSFGYAKWINRYMGLFVASILCRFKEKYSFGYGRTENRLKNDRILLPINSKGQPNWEFMENFMRKIEYKKLNIYLDYIKNKTATN</sequence>
<evidence type="ECO:0000313" key="10">
    <source>
        <dbReference type="Proteomes" id="UP000324638"/>
    </source>
</evidence>
<dbReference type="RefSeq" id="WP_147738609.1">
    <property type="nucleotide sequence ID" value="NZ_SAXU01000001.1"/>
</dbReference>
<organism evidence="9 10">
    <name type="scientific">Brachyspira aalborgi</name>
    <dbReference type="NCBI Taxonomy" id="29522"/>
    <lineage>
        <taxon>Bacteria</taxon>
        <taxon>Pseudomonadati</taxon>
        <taxon>Spirochaetota</taxon>
        <taxon>Spirochaetia</taxon>
        <taxon>Brachyspirales</taxon>
        <taxon>Brachyspiraceae</taxon>
        <taxon>Brachyspira</taxon>
    </lineage>
</organism>
<evidence type="ECO:0000256" key="1">
    <source>
        <dbReference type="ARBA" id="ARBA00006594"/>
    </source>
</evidence>
<evidence type="ECO:0000256" key="3">
    <source>
        <dbReference type="ARBA" id="ARBA00022603"/>
    </source>
</evidence>
<dbReference type="GO" id="GO:0008170">
    <property type="term" value="F:N-methyltransferase activity"/>
    <property type="evidence" value="ECO:0007669"/>
    <property type="project" value="InterPro"/>
</dbReference>
<dbReference type="InterPro" id="IPR003356">
    <property type="entry name" value="DNA_methylase_A-5"/>
</dbReference>
<comment type="catalytic activity">
    <reaction evidence="7">
        <text>a 2'-deoxyadenosine in DNA + S-adenosyl-L-methionine = an N(6)-methyl-2'-deoxyadenosine in DNA + S-adenosyl-L-homocysteine + H(+)</text>
        <dbReference type="Rhea" id="RHEA:15197"/>
        <dbReference type="Rhea" id="RHEA-COMP:12418"/>
        <dbReference type="Rhea" id="RHEA-COMP:12419"/>
        <dbReference type="ChEBI" id="CHEBI:15378"/>
        <dbReference type="ChEBI" id="CHEBI:57856"/>
        <dbReference type="ChEBI" id="CHEBI:59789"/>
        <dbReference type="ChEBI" id="CHEBI:90615"/>
        <dbReference type="ChEBI" id="CHEBI:90616"/>
        <dbReference type="EC" id="2.1.1.72"/>
    </reaction>
</comment>
<keyword evidence="4 9" id="KW-0808">Transferase</keyword>
<evidence type="ECO:0000256" key="4">
    <source>
        <dbReference type="ARBA" id="ARBA00022679"/>
    </source>
</evidence>
<dbReference type="GO" id="GO:0009007">
    <property type="term" value="F:site-specific DNA-methyltransferase (adenine-specific) activity"/>
    <property type="evidence" value="ECO:0007669"/>
    <property type="project" value="UniProtKB-EC"/>
</dbReference>
<dbReference type="PANTHER" id="PTHR42933">
    <property type="entry name" value="SLR6095 PROTEIN"/>
    <property type="match status" value="1"/>
</dbReference>
<proteinExistence type="inferred from homology"/>